<keyword evidence="2" id="KW-1185">Reference proteome</keyword>
<name>A0ABD2PXI4_9PLAT</name>
<proteinExistence type="predicted"/>
<organism evidence="1 2">
    <name type="scientific">Cichlidogyrus casuarinus</name>
    <dbReference type="NCBI Taxonomy" id="1844966"/>
    <lineage>
        <taxon>Eukaryota</taxon>
        <taxon>Metazoa</taxon>
        <taxon>Spiralia</taxon>
        <taxon>Lophotrochozoa</taxon>
        <taxon>Platyhelminthes</taxon>
        <taxon>Monogenea</taxon>
        <taxon>Monopisthocotylea</taxon>
        <taxon>Dactylogyridea</taxon>
        <taxon>Ancyrocephalidae</taxon>
        <taxon>Cichlidogyrus</taxon>
    </lineage>
</organism>
<dbReference type="EMBL" id="JBJKFK010002101">
    <property type="protein sequence ID" value="KAL3311632.1"/>
    <property type="molecule type" value="Genomic_DNA"/>
</dbReference>
<comment type="caution">
    <text evidence="1">The sequence shown here is derived from an EMBL/GenBank/DDBJ whole genome shotgun (WGS) entry which is preliminary data.</text>
</comment>
<dbReference type="Proteomes" id="UP001626550">
    <property type="component" value="Unassembled WGS sequence"/>
</dbReference>
<evidence type="ECO:0000313" key="1">
    <source>
        <dbReference type="EMBL" id="KAL3311632.1"/>
    </source>
</evidence>
<gene>
    <name evidence="1" type="ORF">Ciccas_009787</name>
</gene>
<reference evidence="1 2" key="1">
    <citation type="submission" date="2024-11" db="EMBL/GenBank/DDBJ databases">
        <title>Adaptive evolution of stress response genes in parasites aligns with host niche diversity.</title>
        <authorList>
            <person name="Hahn C."/>
            <person name="Resl P."/>
        </authorList>
    </citation>
    <scope>NUCLEOTIDE SEQUENCE [LARGE SCALE GENOMIC DNA]</scope>
    <source>
        <strain evidence="1">EGGRZ-B1_66</strain>
        <tissue evidence="1">Body</tissue>
    </source>
</reference>
<protein>
    <submittedName>
        <fullName evidence="1">Uncharacterized protein</fullName>
    </submittedName>
</protein>
<sequence length="147" mass="16870">MQVNWQNIVRVRFNMLDSKCKNLLCSKFLESPDAIDAYTSWLNPLDCLCEYCILEAIDESNCAKSSILYEHVLKNAHYSEWVIDASQWLDALIKRISSNDSPLSRKPEETGESLALIRLCEVIMVSHHAKKFHGYKKSILISSNSLF</sequence>
<accession>A0ABD2PXI4</accession>
<dbReference type="AlphaFoldDB" id="A0ABD2PXI4"/>
<evidence type="ECO:0000313" key="2">
    <source>
        <dbReference type="Proteomes" id="UP001626550"/>
    </source>
</evidence>